<evidence type="ECO:0000313" key="1">
    <source>
        <dbReference type="EnsemblPlants" id="AVESA.00010b.r2.3CG0458870.1.CDS"/>
    </source>
</evidence>
<sequence>MKHLCAKLASLIPKENCSSTDIMTQLGSLDEAAKYIKNLKERIDDLRQRKSSAQAMATLRGIDGVTTPPATTTMNGDAGSLEFEGKKREMTPVVEVRQHDDLSIDVVLICCAERPVRLHEVITILEEEGAEIVNANYSIAGLKIFYTIHSRVFSSRIGIEVSRVCERLRALV</sequence>
<name>A0ACD5VLN4_AVESA</name>
<organism evidence="1 2">
    <name type="scientific">Avena sativa</name>
    <name type="common">Oat</name>
    <dbReference type="NCBI Taxonomy" id="4498"/>
    <lineage>
        <taxon>Eukaryota</taxon>
        <taxon>Viridiplantae</taxon>
        <taxon>Streptophyta</taxon>
        <taxon>Embryophyta</taxon>
        <taxon>Tracheophyta</taxon>
        <taxon>Spermatophyta</taxon>
        <taxon>Magnoliopsida</taxon>
        <taxon>Liliopsida</taxon>
        <taxon>Poales</taxon>
        <taxon>Poaceae</taxon>
        <taxon>BOP clade</taxon>
        <taxon>Pooideae</taxon>
        <taxon>Poodae</taxon>
        <taxon>Poeae</taxon>
        <taxon>Poeae Chloroplast Group 1 (Aveneae type)</taxon>
        <taxon>Aveninae</taxon>
        <taxon>Avena</taxon>
    </lineage>
</organism>
<dbReference type="Proteomes" id="UP001732700">
    <property type="component" value="Chromosome 3C"/>
</dbReference>
<proteinExistence type="predicted"/>
<dbReference type="EnsemblPlants" id="AVESA.00010b.r2.3CG0458870.1">
    <property type="protein sequence ID" value="AVESA.00010b.r2.3CG0458870.1.CDS"/>
    <property type="gene ID" value="AVESA.00010b.r2.3CG0458870"/>
</dbReference>
<accession>A0ACD5VLN4</accession>
<protein>
    <submittedName>
        <fullName evidence="1">Uncharacterized protein</fullName>
    </submittedName>
</protein>
<reference evidence="1" key="2">
    <citation type="submission" date="2025-09" db="UniProtKB">
        <authorList>
            <consortium name="EnsemblPlants"/>
        </authorList>
    </citation>
    <scope>IDENTIFICATION</scope>
</reference>
<evidence type="ECO:0000313" key="2">
    <source>
        <dbReference type="Proteomes" id="UP001732700"/>
    </source>
</evidence>
<keyword evidence="2" id="KW-1185">Reference proteome</keyword>
<reference evidence="1" key="1">
    <citation type="submission" date="2021-05" db="EMBL/GenBank/DDBJ databases">
        <authorList>
            <person name="Scholz U."/>
            <person name="Mascher M."/>
            <person name="Fiebig A."/>
        </authorList>
    </citation>
    <scope>NUCLEOTIDE SEQUENCE [LARGE SCALE GENOMIC DNA]</scope>
</reference>